<evidence type="ECO:0000313" key="1">
    <source>
        <dbReference type="EMBL" id="CBE67161.1"/>
    </source>
</evidence>
<name>D5MHM8_METO1</name>
<protein>
    <submittedName>
        <fullName evidence="1">Uncharacterized protein</fullName>
    </submittedName>
</protein>
<dbReference type="HOGENOM" id="CLU_3388651_0_0_0"/>
<dbReference type="KEGG" id="mox:DAMO_0038"/>
<reference evidence="1 2" key="1">
    <citation type="journal article" date="2010" name="Nature">
        <title>Nitrite-driven anaerobic methane oxidation by oxygenic bacteria.</title>
        <authorList>
            <person name="Ettwig K.F."/>
            <person name="Butler M.K."/>
            <person name="Le Paslier D."/>
            <person name="Pelletier E."/>
            <person name="Mangenot S."/>
            <person name="Kuypers M.M.M."/>
            <person name="Schreiber F."/>
            <person name="Dutilh B.E."/>
            <person name="Zedelius J."/>
            <person name="de Beer D."/>
            <person name="Gloerich J."/>
            <person name="Wessels H.J.C.T."/>
            <person name="van Allen T."/>
            <person name="Luesken F."/>
            <person name="Wu M."/>
            <person name="van de Pas-Schoonen K.T."/>
            <person name="Op den Camp H.J.M."/>
            <person name="Janssen-Megens E.M."/>
            <person name="Francoijs K-J."/>
            <person name="Stunnenberg H."/>
            <person name="Weissenbach J."/>
            <person name="Jetten M.S.M."/>
            <person name="Strous M."/>
        </authorList>
    </citation>
    <scope>NUCLEOTIDE SEQUENCE [LARGE SCALE GENOMIC DNA]</scope>
</reference>
<dbReference type="Proteomes" id="UP000006898">
    <property type="component" value="Chromosome"/>
</dbReference>
<gene>
    <name evidence="1" type="ORF">DAMO_0038</name>
</gene>
<dbReference type="EMBL" id="FP565575">
    <property type="protein sequence ID" value="CBE67161.1"/>
    <property type="molecule type" value="Genomic_DNA"/>
</dbReference>
<dbReference type="AlphaFoldDB" id="D5MHM8"/>
<organism evidence="1 2">
    <name type="scientific">Methylomirabilis oxygeniifera</name>
    <dbReference type="NCBI Taxonomy" id="671143"/>
    <lineage>
        <taxon>Bacteria</taxon>
        <taxon>Candidatus Methylomirabilota</taxon>
        <taxon>Candidatus Methylomirabilia</taxon>
        <taxon>Candidatus Methylomirabilales</taxon>
        <taxon>Candidatus Methylomirabilaceae</taxon>
        <taxon>Candidatus Methylomirabilis</taxon>
    </lineage>
</organism>
<accession>D5MHM8</accession>
<evidence type="ECO:0000313" key="2">
    <source>
        <dbReference type="Proteomes" id="UP000006898"/>
    </source>
</evidence>
<sequence>MCQDITLDAYAMYKQGKKIPEIKAVIDRKYAR</sequence>
<proteinExistence type="predicted"/>